<evidence type="ECO:0000256" key="9">
    <source>
        <dbReference type="ARBA" id="ARBA00023136"/>
    </source>
</evidence>
<keyword evidence="4" id="KW-1003">Cell membrane</keyword>
<dbReference type="GO" id="GO:0140359">
    <property type="term" value="F:ABC-type transporter activity"/>
    <property type="evidence" value="ECO:0007669"/>
    <property type="project" value="InterPro"/>
</dbReference>
<evidence type="ECO:0000313" key="15">
    <source>
        <dbReference type="Proteomes" id="UP000012040"/>
    </source>
</evidence>
<dbReference type="InterPro" id="IPR011527">
    <property type="entry name" value="ABC1_TM_dom"/>
</dbReference>
<feature type="transmembrane region" description="Helical" evidence="11">
    <location>
        <begin position="165"/>
        <end position="182"/>
    </location>
</feature>
<dbReference type="PANTHER" id="PTHR24223:SF456">
    <property type="entry name" value="MULTIDRUG RESISTANCE-ASSOCIATED PROTEIN LETHAL(2)03659"/>
    <property type="match status" value="1"/>
</dbReference>
<comment type="subcellular location">
    <subcellularLocation>
        <location evidence="1">Cell membrane</location>
        <topology evidence="1">Multi-pass membrane protein</topology>
    </subcellularLocation>
</comment>
<dbReference type="AlphaFoldDB" id="M4VPV1"/>
<keyword evidence="6" id="KW-0547">Nucleotide-binding</keyword>
<keyword evidence="8 11" id="KW-1133">Transmembrane helix</keyword>
<dbReference type="TCDB" id="3.A.1.208.36">
    <property type="family name" value="the atp-binding cassette (abc) superfamily"/>
</dbReference>
<dbReference type="InterPro" id="IPR027417">
    <property type="entry name" value="P-loop_NTPase"/>
</dbReference>
<dbReference type="FunFam" id="3.40.50.300:FF:002145">
    <property type="entry name" value="ABC transporter (MsbA subfamily)"/>
    <property type="match status" value="1"/>
</dbReference>
<dbReference type="Gene3D" id="1.20.1560.10">
    <property type="entry name" value="ABC transporter type 1, transmembrane domain"/>
    <property type="match status" value="1"/>
</dbReference>
<evidence type="ECO:0000256" key="1">
    <source>
        <dbReference type="ARBA" id="ARBA00004651"/>
    </source>
</evidence>
<evidence type="ECO:0000256" key="3">
    <source>
        <dbReference type="ARBA" id="ARBA00022448"/>
    </source>
</evidence>
<feature type="transmembrane region" description="Helical" evidence="11">
    <location>
        <begin position="255"/>
        <end position="274"/>
    </location>
</feature>
<dbReference type="KEGG" id="bex:A11Q_948"/>
<dbReference type="STRING" id="1184267.A11Q_948"/>
<keyword evidence="5 11" id="KW-0812">Transmembrane</keyword>
<evidence type="ECO:0000256" key="4">
    <source>
        <dbReference type="ARBA" id="ARBA00022475"/>
    </source>
</evidence>
<feature type="domain" description="ABC transporter" evidence="12">
    <location>
        <begin position="365"/>
        <end position="584"/>
    </location>
</feature>
<dbReference type="InterPro" id="IPR003593">
    <property type="entry name" value="AAA+_ATPase"/>
</dbReference>
<feature type="transmembrane region" description="Helical" evidence="11">
    <location>
        <begin position="24"/>
        <end position="43"/>
    </location>
</feature>
<feature type="transmembrane region" description="Helical" evidence="11">
    <location>
        <begin position="135"/>
        <end position="159"/>
    </location>
</feature>
<dbReference type="Proteomes" id="UP000012040">
    <property type="component" value="Chromosome"/>
</dbReference>
<dbReference type="GO" id="GO:0016887">
    <property type="term" value="F:ATP hydrolysis activity"/>
    <property type="evidence" value="ECO:0007669"/>
    <property type="project" value="InterPro"/>
</dbReference>
<evidence type="ECO:0000259" key="13">
    <source>
        <dbReference type="PROSITE" id="PS50929"/>
    </source>
</evidence>
<dbReference type="OrthoDB" id="5578035at2"/>
<dbReference type="SUPFAM" id="SSF90123">
    <property type="entry name" value="ABC transporter transmembrane region"/>
    <property type="match status" value="1"/>
</dbReference>
<organism evidence="14 15">
    <name type="scientific">Pseudobdellovibrio exovorus JSS</name>
    <dbReference type="NCBI Taxonomy" id="1184267"/>
    <lineage>
        <taxon>Bacteria</taxon>
        <taxon>Pseudomonadati</taxon>
        <taxon>Bdellovibrionota</taxon>
        <taxon>Bdellovibrionia</taxon>
        <taxon>Bdellovibrionales</taxon>
        <taxon>Pseudobdellovibrionaceae</taxon>
        <taxon>Pseudobdellovibrio</taxon>
    </lineage>
</organism>
<keyword evidence="3" id="KW-0813">Transport</keyword>
<protein>
    <submittedName>
        <fullName evidence="14">Multidrug ABC transporter permease/ATPase</fullName>
    </submittedName>
</protein>
<keyword evidence="9 11" id="KW-0472">Membrane</keyword>
<dbReference type="InterPro" id="IPR003439">
    <property type="entry name" value="ABC_transporter-like_ATP-bd"/>
</dbReference>
<reference evidence="14 15" key="1">
    <citation type="journal article" date="2013" name="ISME J.">
        <title>By their genes ye shall know them: genomic signatures of predatory bacteria.</title>
        <authorList>
            <person name="Pasternak Z."/>
            <person name="Pietrokovski S."/>
            <person name="Rotem O."/>
            <person name="Gophna U."/>
            <person name="Lurie-Weinberger M.N."/>
            <person name="Jurkevitch E."/>
        </authorList>
    </citation>
    <scope>NUCLEOTIDE SEQUENCE [LARGE SCALE GENOMIC DNA]</scope>
    <source>
        <strain evidence="14 15">JSS</strain>
    </source>
</reference>
<dbReference type="InterPro" id="IPR036640">
    <property type="entry name" value="ABC1_TM_sf"/>
</dbReference>
<dbReference type="SUPFAM" id="SSF52540">
    <property type="entry name" value="P-loop containing nucleoside triphosphate hydrolases"/>
    <property type="match status" value="1"/>
</dbReference>
<dbReference type="PANTHER" id="PTHR24223">
    <property type="entry name" value="ATP-BINDING CASSETTE SUB-FAMILY C"/>
    <property type="match status" value="1"/>
</dbReference>
<dbReference type="InterPro" id="IPR050173">
    <property type="entry name" value="ABC_transporter_C-like"/>
</dbReference>
<comment type="similarity">
    <text evidence="2">Belongs to the ABC transporter superfamily. ABCC family. Conjugate transporter (TC 3.A.1.208) subfamily.</text>
</comment>
<evidence type="ECO:0000256" key="11">
    <source>
        <dbReference type="SAM" id="Phobius"/>
    </source>
</evidence>
<dbReference type="PROSITE" id="PS00211">
    <property type="entry name" value="ABC_TRANSPORTER_1"/>
    <property type="match status" value="1"/>
</dbReference>
<dbReference type="RefSeq" id="WP_015469654.1">
    <property type="nucleotide sequence ID" value="NC_020813.1"/>
</dbReference>
<keyword evidence="7" id="KW-0067">ATP-binding</keyword>
<evidence type="ECO:0000313" key="14">
    <source>
        <dbReference type="EMBL" id="AGH95164.1"/>
    </source>
</evidence>
<dbReference type="Pfam" id="PF00005">
    <property type="entry name" value="ABC_tran"/>
    <property type="match status" value="1"/>
</dbReference>
<dbReference type="PATRIC" id="fig|1184267.3.peg.963"/>
<dbReference type="eggNOG" id="COG1132">
    <property type="taxonomic scope" value="Bacteria"/>
</dbReference>
<dbReference type="SMART" id="SM00382">
    <property type="entry name" value="AAA"/>
    <property type="match status" value="1"/>
</dbReference>
<dbReference type="HOGENOM" id="CLU_000604_84_3_7"/>
<dbReference type="GO" id="GO:0005886">
    <property type="term" value="C:plasma membrane"/>
    <property type="evidence" value="ECO:0007669"/>
    <property type="project" value="UniProtKB-SubCell"/>
</dbReference>
<dbReference type="InterPro" id="IPR017871">
    <property type="entry name" value="ABC_transporter-like_CS"/>
</dbReference>
<dbReference type="GO" id="GO:0005524">
    <property type="term" value="F:ATP binding"/>
    <property type="evidence" value="ECO:0007669"/>
    <property type="project" value="UniProtKB-KW"/>
</dbReference>
<dbReference type="EMBL" id="CP003537">
    <property type="protein sequence ID" value="AGH95164.1"/>
    <property type="molecule type" value="Genomic_DNA"/>
</dbReference>
<evidence type="ECO:0000256" key="7">
    <source>
        <dbReference type="ARBA" id="ARBA00022840"/>
    </source>
</evidence>
<keyword evidence="15" id="KW-1185">Reference proteome</keyword>
<name>M4VPV1_9BACT</name>
<evidence type="ECO:0000256" key="8">
    <source>
        <dbReference type="ARBA" id="ARBA00022989"/>
    </source>
</evidence>
<accession>M4VPV1</accession>
<feature type="transmembrane region" description="Helical" evidence="11">
    <location>
        <begin position="67"/>
        <end position="89"/>
    </location>
</feature>
<evidence type="ECO:0000256" key="2">
    <source>
        <dbReference type="ARBA" id="ARBA00009726"/>
    </source>
</evidence>
<dbReference type="PROSITE" id="PS50893">
    <property type="entry name" value="ABC_TRANSPORTER_2"/>
    <property type="match status" value="1"/>
</dbReference>
<dbReference type="PROSITE" id="PS50929">
    <property type="entry name" value="ABC_TM1F"/>
    <property type="match status" value="1"/>
</dbReference>
<dbReference type="Gene3D" id="3.40.50.300">
    <property type="entry name" value="P-loop containing nucleotide triphosphate hydrolases"/>
    <property type="match status" value="1"/>
</dbReference>
<keyword evidence="10" id="KW-0325">Glycoprotein</keyword>
<feature type="domain" description="ABC transmembrane type-1" evidence="13">
    <location>
        <begin position="28"/>
        <end position="310"/>
    </location>
</feature>
<proteinExistence type="inferred from homology"/>
<evidence type="ECO:0000256" key="10">
    <source>
        <dbReference type="ARBA" id="ARBA00023180"/>
    </source>
</evidence>
<evidence type="ECO:0000256" key="5">
    <source>
        <dbReference type="ARBA" id="ARBA00022692"/>
    </source>
</evidence>
<evidence type="ECO:0000259" key="12">
    <source>
        <dbReference type="PROSITE" id="PS50893"/>
    </source>
</evidence>
<dbReference type="Pfam" id="PF00664">
    <property type="entry name" value="ABC_membrane"/>
    <property type="match status" value="1"/>
</dbReference>
<gene>
    <name evidence="14" type="ORF">A11Q_948</name>
</gene>
<sequence>MRNSPSTAYSKTVYDTLLQAYRPFLFRIIFLILIGFLGRYLIISNAQVIGDFLDKTPEINRTNLTSLFYQLLGLIIASFILTVLFRTLLSRLSALAVSRIYDETTYRVSRFPISFFESQPVGKITTRFSSDYGNVFRLFGGPLAEFLSILFDLVSIIILMVLVHPYFLVTALSSAVIYYFILSKNQTKLRQTRRQLSVLRAPSISHFSETVQGATIIRQNEKKNTFIQKFSEYDSQYLTAKWSVFWRVTRFSFELNVVSSLLFAVNAFLCMYLIHQGVIGIGLTSVVLSFTLLSTNTLQMFFEWFSQFEEALTGVEKMDEYIRSPIESGIKLPAYSDFSTSHPKKEKTLTQKTEEVLPHLNQEQIQVENLCFKYPTSDHLILDQVSFKLKQGEKLGIIGRTGSGKTTLIAVLLKLYPFEKGAILVNGINEADTEKHRSLFSVISQDQLFLTGTIRDNLDLFKKKSNQELEDVLKRVGLRRALTDPVIERGQNLSYGEKQLLSLARGLLQNAQIFIFDEATSNVDPQSESLMNKALTDVLFDKTQIRIAHRLQTVEDCNQILWLDSGKVKKLGPAKEVLEAFTESR</sequence>
<evidence type="ECO:0000256" key="6">
    <source>
        <dbReference type="ARBA" id="ARBA00022741"/>
    </source>
</evidence>